<sequence>MKKLILITFLIAGTILGAQAQNHKKGAGKLSKTLTAKLNLTSDQQTKIDAILLSKGKKLDSLTTAAKSDTKAVKKGKKQINTDAELQIAKVLNANQKQVYADFKAAKKAKNKARAALNDTTGTPPLKQ</sequence>
<protein>
    <recommendedName>
        <fullName evidence="4">LTXXQ motif family protein</fullName>
    </recommendedName>
</protein>
<accession>A0A929KW90</accession>
<gene>
    <name evidence="2" type="ORF">IRJ16_12830</name>
</gene>
<keyword evidence="1" id="KW-0732">Signal</keyword>
<feature type="signal peptide" evidence="1">
    <location>
        <begin position="1"/>
        <end position="20"/>
    </location>
</feature>
<feature type="chain" id="PRO_5037250659" description="LTXXQ motif family protein" evidence="1">
    <location>
        <begin position="21"/>
        <end position="128"/>
    </location>
</feature>
<dbReference type="AlphaFoldDB" id="A0A929KW90"/>
<organism evidence="2 3">
    <name type="scientific">Mucilaginibacter myungsuensis</name>
    <dbReference type="NCBI Taxonomy" id="649104"/>
    <lineage>
        <taxon>Bacteria</taxon>
        <taxon>Pseudomonadati</taxon>
        <taxon>Bacteroidota</taxon>
        <taxon>Sphingobacteriia</taxon>
        <taxon>Sphingobacteriales</taxon>
        <taxon>Sphingobacteriaceae</taxon>
        <taxon>Mucilaginibacter</taxon>
    </lineage>
</organism>
<proteinExistence type="predicted"/>
<keyword evidence="3" id="KW-1185">Reference proteome</keyword>
<dbReference type="EMBL" id="JADFFL010000004">
    <property type="protein sequence ID" value="MBE9662771.1"/>
    <property type="molecule type" value="Genomic_DNA"/>
</dbReference>
<evidence type="ECO:0008006" key="4">
    <source>
        <dbReference type="Google" id="ProtNLM"/>
    </source>
</evidence>
<evidence type="ECO:0000313" key="3">
    <source>
        <dbReference type="Proteomes" id="UP000622475"/>
    </source>
</evidence>
<evidence type="ECO:0000256" key="1">
    <source>
        <dbReference type="SAM" id="SignalP"/>
    </source>
</evidence>
<name>A0A929KW90_9SPHI</name>
<comment type="caution">
    <text evidence="2">The sequence shown here is derived from an EMBL/GenBank/DDBJ whole genome shotgun (WGS) entry which is preliminary data.</text>
</comment>
<dbReference type="RefSeq" id="WP_194111995.1">
    <property type="nucleotide sequence ID" value="NZ_JADFFL010000004.1"/>
</dbReference>
<dbReference type="Proteomes" id="UP000622475">
    <property type="component" value="Unassembled WGS sequence"/>
</dbReference>
<reference evidence="2" key="1">
    <citation type="submission" date="2020-10" db="EMBL/GenBank/DDBJ databases">
        <title>Mucilaginibacter mali sp. nov., isolated from rhizosphere soil of apple orchard.</title>
        <authorList>
            <person name="Lee J.-S."/>
            <person name="Kim H.S."/>
            <person name="Kim J.-S."/>
        </authorList>
    </citation>
    <scope>NUCLEOTIDE SEQUENCE</scope>
    <source>
        <strain evidence="2">KCTC 22746</strain>
    </source>
</reference>
<evidence type="ECO:0000313" key="2">
    <source>
        <dbReference type="EMBL" id="MBE9662771.1"/>
    </source>
</evidence>